<protein>
    <submittedName>
        <fullName evidence="2">DUF2842 domain-containing protein</fullName>
    </submittedName>
</protein>
<evidence type="ECO:0000313" key="3">
    <source>
        <dbReference type="EMBL" id="OYR25839.1"/>
    </source>
</evidence>
<comment type="caution">
    <text evidence="2">The sequence shown here is derived from an EMBL/GenBank/DDBJ whole genome shotgun (WGS) entry which is preliminary data.</text>
</comment>
<organism evidence="2 5">
    <name type="scientific">Brucella pseudogrignonensis</name>
    <dbReference type="NCBI Taxonomy" id="419475"/>
    <lineage>
        <taxon>Bacteria</taxon>
        <taxon>Pseudomonadati</taxon>
        <taxon>Pseudomonadota</taxon>
        <taxon>Alphaproteobacteria</taxon>
        <taxon>Hyphomicrobiales</taxon>
        <taxon>Brucellaceae</taxon>
        <taxon>Brucella/Ochrobactrum group</taxon>
        <taxon>Brucella</taxon>
    </lineage>
</organism>
<dbReference type="Proteomes" id="UP000526233">
    <property type="component" value="Unassembled WGS sequence"/>
</dbReference>
<evidence type="ECO:0000313" key="2">
    <source>
        <dbReference type="EMBL" id="NNV20505.1"/>
    </source>
</evidence>
<gene>
    <name evidence="3" type="ORF">CEV34_2710</name>
    <name evidence="2" type="ORF">EHE22_08710</name>
</gene>
<proteinExistence type="predicted"/>
<evidence type="ECO:0000256" key="1">
    <source>
        <dbReference type="SAM" id="Phobius"/>
    </source>
</evidence>
<dbReference type="GeneID" id="93109075"/>
<dbReference type="InterPro" id="IPR021265">
    <property type="entry name" value="DUF2842"/>
</dbReference>
<dbReference type="EMBL" id="NNRM01000021">
    <property type="protein sequence ID" value="OYR25839.1"/>
    <property type="molecule type" value="Genomic_DNA"/>
</dbReference>
<evidence type="ECO:0000313" key="5">
    <source>
        <dbReference type="Proteomes" id="UP000526233"/>
    </source>
</evidence>
<dbReference type="Proteomes" id="UP000216188">
    <property type="component" value="Unassembled WGS sequence"/>
</dbReference>
<feature type="transmembrane region" description="Helical" evidence="1">
    <location>
        <begin position="39"/>
        <end position="64"/>
    </location>
</feature>
<dbReference type="KEGG" id="ops:A8A54_03455"/>
<accession>A0A1A9FII4</accession>
<reference evidence="3 4" key="1">
    <citation type="submission" date="2017-07" db="EMBL/GenBank/DDBJ databases">
        <title>Phylogenetic study on the rhizospheric bacterium Ochrobactrum sp. A44.</title>
        <authorList>
            <person name="Krzyzanowska D.M."/>
            <person name="Ossowicki A."/>
            <person name="Rajewska M."/>
            <person name="Maciag T."/>
            <person name="Kaczynski Z."/>
            <person name="Czerwicka M."/>
            <person name="Jafra S."/>
        </authorList>
    </citation>
    <scope>NUCLEOTIDE SEQUENCE [LARGE SCALE GENOMIC DNA]</scope>
    <source>
        <strain evidence="3 4">CCUG 30717</strain>
    </source>
</reference>
<name>A0A1A9FII4_9HYPH</name>
<dbReference type="AlphaFoldDB" id="A0A1A9FII4"/>
<dbReference type="RefSeq" id="WP_007874498.1">
    <property type="nucleotide sequence ID" value="NZ_CAXURC020000001.1"/>
</dbReference>
<sequence>MPVRLKKLIGTFLLVALVIIYAVFATIIAVAQLANSPAWVHLLYFLLTGLLWVLPAMGIIWWMAQPPRQKRH</sequence>
<dbReference type="OrthoDB" id="7510023at2"/>
<reference evidence="2 5" key="2">
    <citation type="submission" date="2018-11" db="EMBL/GenBank/DDBJ databases">
        <title>Genome sequencing and analysis.</title>
        <authorList>
            <person name="Huang Y.-T."/>
        </authorList>
    </citation>
    <scope>NUCLEOTIDE SEQUENCE [LARGE SCALE GENOMIC DNA]</scope>
    <source>
        <strain evidence="2 5">SHIN</strain>
    </source>
</reference>
<dbReference type="Pfam" id="PF11003">
    <property type="entry name" value="DUF2842"/>
    <property type="match status" value="1"/>
</dbReference>
<dbReference type="STRING" id="419475.A8A54_03455"/>
<dbReference type="EMBL" id="PKQI01000002">
    <property type="protein sequence ID" value="NNV20505.1"/>
    <property type="molecule type" value="Genomic_DNA"/>
</dbReference>
<feature type="transmembrane region" description="Helical" evidence="1">
    <location>
        <begin position="12"/>
        <end position="33"/>
    </location>
</feature>
<keyword evidence="4" id="KW-1185">Reference proteome</keyword>
<keyword evidence="1" id="KW-0812">Transmembrane</keyword>
<evidence type="ECO:0000313" key="4">
    <source>
        <dbReference type="Proteomes" id="UP000216188"/>
    </source>
</evidence>
<keyword evidence="1" id="KW-1133">Transmembrane helix</keyword>
<keyword evidence="1" id="KW-0472">Membrane</keyword>